<dbReference type="RefSeq" id="XP_056518073.1">
    <property type="nucleotide sequence ID" value="XM_056670274.1"/>
</dbReference>
<sequence>MEGSEEVRREYARLSVGWRCRECGVGNLEGMKRVWEGCREKGVKVEIEGFEDGEVEVGTDGEGVERGEEGMGDGDGDGMAMVDVVEEDGGDGSVSVPAQVSAPVQAQAPSASTGRASAADMSARTGSAQLATESLSEGVWLDRAIVGVVVALVVLILRRVANVNEVLL</sequence>
<feature type="region of interest" description="Disordered" evidence="1">
    <location>
        <begin position="56"/>
        <end position="78"/>
    </location>
</feature>
<dbReference type="GeneID" id="81409444"/>
<accession>A0A9W9KVS5</accession>
<organism evidence="2 3">
    <name type="scientific">Penicillium bovifimosum</name>
    <dbReference type="NCBI Taxonomy" id="126998"/>
    <lineage>
        <taxon>Eukaryota</taxon>
        <taxon>Fungi</taxon>
        <taxon>Dikarya</taxon>
        <taxon>Ascomycota</taxon>
        <taxon>Pezizomycotina</taxon>
        <taxon>Eurotiomycetes</taxon>
        <taxon>Eurotiomycetidae</taxon>
        <taxon>Eurotiales</taxon>
        <taxon>Aspergillaceae</taxon>
        <taxon>Penicillium</taxon>
    </lineage>
</organism>
<dbReference type="AlphaFoldDB" id="A0A9W9KVS5"/>
<comment type="caution">
    <text evidence="2">The sequence shown here is derived from an EMBL/GenBank/DDBJ whole genome shotgun (WGS) entry which is preliminary data.</text>
</comment>
<reference evidence="2" key="1">
    <citation type="submission" date="2022-11" db="EMBL/GenBank/DDBJ databases">
        <authorList>
            <person name="Petersen C."/>
        </authorList>
    </citation>
    <scope>NUCLEOTIDE SEQUENCE</scope>
    <source>
        <strain evidence="2">IBT 22155</strain>
    </source>
</reference>
<protein>
    <submittedName>
        <fullName evidence="2">Uncharacterized protein</fullName>
    </submittedName>
</protein>
<evidence type="ECO:0000313" key="3">
    <source>
        <dbReference type="Proteomes" id="UP001149079"/>
    </source>
</evidence>
<reference evidence="2" key="2">
    <citation type="journal article" date="2023" name="IMA Fungus">
        <title>Comparative genomic study of the Penicillium genus elucidates a diverse pangenome and 15 lateral gene transfer events.</title>
        <authorList>
            <person name="Petersen C."/>
            <person name="Sorensen T."/>
            <person name="Nielsen M.R."/>
            <person name="Sondergaard T.E."/>
            <person name="Sorensen J.L."/>
            <person name="Fitzpatrick D.A."/>
            <person name="Frisvad J.C."/>
            <person name="Nielsen K.L."/>
        </authorList>
    </citation>
    <scope>NUCLEOTIDE SEQUENCE</scope>
    <source>
        <strain evidence="2">IBT 22155</strain>
    </source>
</reference>
<keyword evidence="3" id="KW-1185">Reference proteome</keyword>
<gene>
    <name evidence="2" type="ORF">N7515_009530</name>
</gene>
<evidence type="ECO:0000313" key="2">
    <source>
        <dbReference type="EMBL" id="KAJ5121569.1"/>
    </source>
</evidence>
<proteinExistence type="predicted"/>
<name>A0A9W9KVS5_9EURO</name>
<evidence type="ECO:0000256" key="1">
    <source>
        <dbReference type="SAM" id="MobiDB-lite"/>
    </source>
</evidence>
<dbReference type="Proteomes" id="UP001149079">
    <property type="component" value="Unassembled WGS sequence"/>
</dbReference>
<dbReference type="EMBL" id="JAPQKL010000007">
    <property type="protein sequence ID" value="KAJ5121569.1"/>
    <property type="molecule type" value="Genomic_DNA"/>
</dbReference>